<dbReference type="EMBL" id="DVNH01000050">
    <property type="protein sequence ID" value="HIU52290.1"/>
    <property type="molecule type" value="Genomic_DNA"/>
</dbReference>
<name>A0A9D1M265_9FIRM</name>
<gene>
    <name evidence="1" type="ORF">IAB70_06750</name>
</gene>
<protein>
    <submittedName>
        <fullName evidence="1">Uncharacterized protein</fullName>
    </submittedName>
</protein>
<reference evidence="1" key="1">
    <citation type="submission" date="2020-10" db="EMBL/GenBank/DDBJ databases">
        <authorList>
            <person name="Gilroy R."/>
        </authorList>
    </citation>
    <scope>NUCLEOTIDE SEQUENCE</scope>
    <source>
        <strain evidence="1">CHK195-15760</strain>
    </source>
</reference>
<evidence type="ECO:0000313" key="1">
    <source>
        <dbReference type="EMBL" id="HIU52290.1"/>
    </source>
</evidence>
<comment type="caution">
    <text evidence="1">The sequence shown here is derived from an EMBL/GenBank/DDBJ whole genome shotgun (WGS) entry which is preliminary data.</text>
</comment>
<proteinExistence type="predicted"/>
<dbReference type="Proteomes" id="UP000824093">
    <property type="component" value="Unassembled WGS sequence"/>
</dbReference>
<organism evidence="1 2">
    <name type="scientific">Candidatus Merdicola faecigallinarum</name>
    <dbReference type="NCBI Taxonomy" id="2840862"/>
    <lineage>
        <taxon>Bacteria</taxon>
        <taxon>Bacillati</taxon>
        <taxon>Bacillota</taxon>
        <taxon>Clostridia</taxon>
        <taxon>Candidatus Merdicola</taxon>
    </lineage>
</organism>
<evidence type="ECO:0000313" key="2">
    <source>
        <dbReference type="Proteomes" id="UP000824093"/>
    </source>
</evidence>
<reference evidence="1" key="2">
    <citation type="journal article" date="2021" name="PeerJ">
        <title>Extensive microbial diversity within the chicken gut microbiome revealed by metagenomics and culture.</title>
        <authorList>
            <person name="Gilroy R."/>
            <person name="Ravi A."/>
            <person name="Getino M."/>
            <person name="Pursley I."/>
            <person name="Horton D.L."/>
            <person name="Alikhan N.F."/>
            <person name="Baker D."/>
            <person name="Gharbi K."/>
            <person name="Hall N."/>
            <person name="Watson M."/>
            <person name="Adriaenssens E.M."/>
            <person name="Foster-Nyarko E."/>
            <person name="Jarju S."/>
            <person name="Secka A."/>
            <person name="Antonio M."/>
            <person name="Oren A."/>
            <person name="Chaudhuri R.R."/>
            <person name="La Ragione R."/>
            <person name="Hildebrand F."/>
            <person name="Pallen M.J."/>
        </authorList>
    </citation>
    <scope>NUCLEOTIDE SEQUENCE</scope>
    <source>
        <strain evidence="1">CHK195-15760</strain>
    </source>
</reference>
<accession>A0A9D1M265</accession>
<sequence length="289" mass="33953">MINKNDSLGIPNYGTWYLETLPEQNEVEEFLQINEFIKSVAQTNTVPEFQGREKRLQFINYGRTQLVFVLTVDEKRQYALLVNQPAAKTGVGKTEFRNLMRLSKNNSENVIKPLYYFKDKNNVKRELYVTPYYYQSRCIGIESREWGMWVPEPIYHFKEFSQEEREVINASMVALLIKLYDDEKKCGVSECRLDGGDFMLEKGVEKTKFNFEEVSKRMKLIAARSLISMGLEEYIDRLKQELSGNLSDDEKKVIIGKNIKSPMLMEEIEKGIEWGVELRNRKRENEIHL</sequence>
<dbReference type="AlphaFoldDB" id="A0A9D1M265"/>